<keyword evidence="1" id="KW-0677">Repeat</keyword>
<dbReference type="Proteomes" id="UP001151529">
    <property type="component" value="Chromosome 11"/>
</dbReference>
<feature type="domain" description="K Homology" evidence="3">
    <location>
        <begin position="19"/>
        <end position="93"/>
    </location>
</feature>
<evidence type="ECO:0000313" key="4">
    <source>
        <dbReference type="EMBL" id="KAJ6724785.1"/>
    </source>
</evidence>
<dbReference type="InterPro" id="IPR036612">
    <property type="entry name" value="KH_dom_type_1_sf"/>
</dbReference>
<reference evidence="4" key="1">
    <citation type="submission" date="2022-11" db="EMBL/GenBank/DDBJ databases">
        <authorList>
            <person name="Hyden B.L."/>
            <person name="Feng K."/>
            <person name="Yates T."/>
            <person name="Jawdy S."/>
            <person name="Smart L.B."/>
            <person name="Muchero W."/>
        </authorList>
    </citation>
    <scope>NUCLEOTIDE SEQUENCE</scope>
    <source>
        <tissue evidence="4">Shoot tip</tissue>
    </source>
</reference>
<dbReference type="AlphaFoldDB" id="A0A9Q0Z845"/>
<dbReference type="InterPro" id="IPR004087">
    <property type="entry name" value="KH_dom"/>
</dbReference>
<evidence type="ECO:0000313" key="5">
    <source>
        <dbReference type="Proteomes" id="UP001151529"/>
    </source>
</evidence>
<evidence type="ECO:0000259" key="3">
    <source>
        <dbReference type="SMART" id="SM00322"/>
    </source>
</evidence>
<dbReference type="OrthoDB" id="1748501at2759"/>
<dbReference type="Gene3D" id="3.30.1370.10">
    <property type="entry name" value="K Homology domain, type 1"/>
    <property type="match status" value="2"/>
</dbReference>
<evidence type="ECO:0000256" key="2">
    <source>
        <dbReference type="PROSITE-ProRule" id="PRU00117"/>
    </source>
</evidence>
<dbReference type="InterPro" id="IPR004088">
    <property type="entry name" value="KH_dom_type_1"/>
</dbReference>
<dbReference type="SMART" id="SM00322">
    <property type="entry name" value="KH"/>
    <property type="match status" value="1"/>
</dbReference>
<feature type="non-terminal residue" evidence="4">
    <location>
        <position position="1"/>
    </location>
</feature>
<reference evidence="4" key="2">
    <citation type="journal article" date="2023" name="Int. J. Mol. Sci.">
        <title>De Novo Assembly and Annotation of 11 Diverse Shrub Willow (Salix) Genomes Reveals Novel Gene Organization in Sex-Linked Regions.</title>
        <authorList>
            <person name="Hyden B."/>
            <person name="Feng K."/>
            <person name="Yates T.B."/>
            <person name="Jawdy S."/>
            <person name="Cereghino C."/>
            <person name="Smart L.B."/>
            <person name="Muchero W."/>
        </authorList>
    </citation>
    <scope>NUCLEOTIDE SEQUENCE [LARGE SCALE GENOMIC DNA]</scope>
    <source>
        <tissue evidence="4">Shoot tip</tissue>
    </source>
</reference>
<dbReference type="Pfam" id="PF00013">
    <property type="entry name" value="KH_1"/>
    <property type="match status" value="2"/>
</dbReference>
<accession>A0A9Q0Z845</accession>
<keyword evidence="2" id="KW-0694">RNA-binding</keyword>
<keyword evidence="5" id="KW-1185">Reference proteome</keyword>
<dbReference type="PROSITE" id="PS50084">
    <property type="entry name" value="KH_TYPE_1"/>
    <property type="match status" value="2"/>
</dbReference>
<gene>
    <name evidence="4" type="ORF">OIU85_022682</name>
</gene>
<comment type="caution">
    <text evidence="4">The sequence shown here is derived from an EMBL/GenBank/DDBJ whole genome shotgun (WGS) entry which is preliminary data.</text>
</comment>
<name>A0A9Q0Z845_SALVM</name>
<organism evidence="4 5">
    <name type="scientific">Salix viminalis</name>
    <name type="common">Common osier</name>
    <name type="synonym">Basket willow</name>
    <dbReference type="NCBI Taxonomy" id="40686"/>
    <lineage>
        <taxon>Eukaryota</taxon>
        <taxon>Viridiplantae</taxon>
        <taxon>Streptophyta</taxon>
        <taxon>Embryophyta</taxon>
        <taxon>Tracheophyta</taxon>
        <taxon>Spermatophyta</taxon>
        <taxon>Magnoliopsida</taxon>
        <taxon>eudicotyledons</taxon>
        <taxon>Gunneridae</taxon>
        <taxon>Pentapetalae</taxon>
        <taxon>rosids</taxon>
        <taxon>fabids</taxon>
        <taxon>Malpighiales</taxon>
        <taxon>Salicaceae</taxon>
        <taxon>Saliceae</taxon>
        <taxon>Salix</taxon>
    </lineage>
</organism>
<dbReference type="EMBL" id="JAPFFL010000005">
    <property type="protein sequence ID" value="KAJ6724785.1"/>
    <property type="molecule type" value="Genomic_DNA"/>
</dbReference>
<dbReference type="SUPFAM" id="SSF54791">
    <property type="entry name" value="Eukaryotic type KH-domain (KH-domain type I)"/>
    <property type="match status" value="2"/>
</dbReference>
<proteinExistence type="predicted"/>
<dbReference type="GO" id="GO:0003723">
    <property type="term" value="F:RNA binding"/>
    <property type="evidence" value="ECO:0007669"/>
    <property type="project" value="UniProtKB-UniRule"/>
</dbReference>
<protein>
    <submittedName>
        <fullName evidence="4">RNA-BINDING KH DOMAIN-CONTAINING PROTEIN</fullName>
    </submittedName>
</protein>
<evidence type="ECO:0000256" key="1">
    <source>
        <dbReference type="ARBA" id="ARBA00022737"/>
    </source>
</evidence>
<dbReference type="PANTHER" id="PTHR10288">
    <property type="entry name" value="KH DOMAIN CONTAINING RNA BINDING PROTEIN"/>
    <property type="match status" value="1"/>
</dbReference>
<sequence length="248" mass="26176">MAVEAILLLQGKINDEDDDTVGIRLLVLSKVIGCIIGKGGSTINEIRKRTNADVRISKGAKPNCADSNDELVEVVGEVSSVRDALVQIVLRLRDDVLKEKDGGLSSLVGTDSVYPAGAGLSIPPMLPSVPPVAPMGYDQRSESGSGLGLLSSSSLYGYGSLPDFGIGTMQLMEDFQKRISPMKRQPHNIRGNPPLKMVENSYGSLAPYSSSKLYAGLPPPSTLEMLVPANAVGKVMGKGGANIANIRK</sequence>